<keyword evidence="1" id="KW-0378">Hydrolase</keyword>
<gene>
    <name evidence="3" type="ORF">HH304_18495</name>
</gene>
<evidence type="ECO:0000259" key="2">
    <source>
        <dbReference type="Pfam" id="PF01643"/>
    </source>
</evidence>
<dbReference type="Pfam" id="PF01643">
    <property type="entry name" value="Acyl-ACP_TE"/>
    <property type="match status" value="1"/>
</dbReference>
<dbReference type="EMBL" id="JABBNU010000012">
    <property type="protein sequence ID" value="NMM50406.1"/>
    <property type="molecule type" value="Genomic_DNA"/>
</dbReference>
<protein>
    <submittedName>
        <fullName evidence="3">Acyl-CoA thioesterase</fullName>
    </submittedName>
</protein>
<keyword evidence="4" id="KW-1185">Reference proteome</keyword>
<feature type="domain" description="Acyl-ACP thioesterase N-terminal hotdog" evidence="2">
    <location>
        <begin position="4"/>
        <end position="122"/>
    </location>
</feature>
<dbReference type="AlphaFoldDB" id="A0A848J3W1"/>
<dbReference type="InterPro" id="IPR002864">
    <property type="entry name" value="Acyl-ACP_thioesterase_NHD"/>
</dbReference>
<comment type="caution">
    <text evidence="3">The sequence shown here is derived from an EMBL/GenBank/DDBJ whole genome shotgun (WGS) entry which is preliminary data.</text>
</comment>
<evidence type="ECO:0000256" key="1">
    <source>
        <dbReference type="ARBA" id="ARBA00022801"/>
    </source>
</evidence>
<dbReference type="Gene3D" id="3.10.129.10">
    <property type="entry name" value="Hotdog Thioesterase"/>
    <property type="match status" value="1"/>
</dbReference>
<dbReference type="PANTHER" id="PTHR31793">
    <property type="entry name" value="4-HYDROXYBENZOYL-COA THIOESTERASE FAMILY MEMBER"/>
    <property type="match status" value="1"/>
</dbReference>
<name>A0A848J3W1_9BACT</name>
<dbReference type="InterPro" id="IPR029069">
    <property type="entry name" value="HotDog_dom_sf"/>
</dbReference>
<accession>A0A848J3W1</accession>
<evidence type="ECO:0000313" key="4">
    <source>
        <dbReference type="Proteomes" id="UP000559010"/>
    </source>
</evidence>
<dbReference type="SUPFAM" id="SSF54637">
    <property type="entry name" value="Thioesterase/thiol ester dehydrase-isomerase"/>
    <property type="match status" value="1"/>
</dbReference>
<sequence>MKEFSLDIDINSEDIDELGHVNNIVYLKWVQETARAHWENVAPSEMQDQNIWVVLRHEIDYKKEILINDNIQTKTKVLNMKGPLSKRQVEIYSNNILAAKAVTTWCLLNKDTRKPRNISKEYEMLFL</sequence>
<dbReference type="CDD" id="cd00586">
    <property type="entry name" value="4HBT"/>
    <property type="match status" value="1"/>
</dbReference>
<reference evidence="3 4" key="1">
    <citation type="submission" date="2020-04" db="EMBL/GenBank/DDBJ databases">
        <title>Flammeovirgaceae bacterium KN852 isolated from deep sea.</title>
        <authorList>
            <person name="Zhang D.-C."/>
        </authorList>
    </citation>
    <scope>NUCLEOTIDE SEQUENCE [LARGE SCALE GENOMIC DNA]</scope>
    <source>
        <strain evidence="3 4">KN852</strain>
    </source>
</reference>
<dbReference type="InterPro" id="IPR050563">
    <property type="entry name" value="4-hydroxybenzoyl-CoA_TE"/>
</dbReference>
<organism evidence="3 4">
    <name type="scientific">Marinigracilibium pacificum</name>
    <dbReference type="NCBI Taxonomy" id="2729599"/>
    <lineage>
        <taxon>Bacteria</taxon>
        <taxon>Pseudomonadati</taxon>
        <taxon>Bacteroidota</taxon>
        <taxon>Cytophagia</taxon>
        <taxon>Cytophagales</taxon>
        <taxon>Flammeovirgaceae</taxon>
        <taxon>Marinigracilibium</taxon>
    </lineage>
</organism>
<dbReference type="Proteomes" id="UP000559010">
    <property type="component" value="Unassembled WGS sequence"/>
</dbReference>
<dbReference type="RefSeq" id="WP_169684770.1">
    <property type="nucleotide sequence ID" value="NZ_JABBNU010000012.1"/>
</dbReference>
<evidence type="ECO:0000313" key="3">
    <source>
        <dbReference type="EMBL" id="NMM50406.1"/>
    </source>
</evidence>
<proteinExistence type="predicted"/>
<dbReference type="GO" id="GO:0006633">
    <property type="term" value="P:fatty acid biosynthetic process"/>
    <property type="evidence" value="ECO:0007669"/>
    <property type="project" value="InterPro"/>
</dbReference>
<dbReference type="GO" id="GO:0047617">
    <property type="term" value="F:fatty acyl-CoA hydrolase activity"/>
    <property type="evidence" value="ECO:0007669"/>
    <property type="project" value="TreeGrafter"/>
</dbReference>
<dbReference type="PANTHER" id="PTHR31793:SF37">
    <property type="entry name" value="ACYL-COA THIOESTER HYDROLASE YBGC"/>
    <property type="match status" value="1"/>
</dbReference>